<sequence length="80" mass="8332">MASLVGTGVGVGAKAGASETVEAIATLMEAAATTMIHAIFFISMTVKLDEKLANGIECNNRQSIDPACLRLLVCVRVYCA</sequence>
<reference evidence="1" key="1">
    <citation type="submission" date="2020-06" db="EMBL/GenBank/DDBJ databases">
        <authorList>
            <person name="Li T."/>
            <person name="Hu X."/>
            <person name="Zhang T."/>
            <person name="Song X."/>
            <person name="Zhang H."/>
            <person name="Dai N."/>
            <person name="Sheng W."/>
            <person name="Hou X."/>
            <person name="Wei L."/>
        </authorList>
    </citation>
    <scope>NUCLEOTIDE SEQUENCE</scope>
    <source>
        <strain evidence="1">G01</strain>
        <tissue evidence="1">Leaf</tissue>
    </source>
</reference>
<comment type="caution">
    <text evidence="1">The sequence shown here is derived from an EMBL/GenBank/DDBJ whole genome shotgun (WGS) entry which is preliminary data.</text>
</comment>
<gene>
    <name evidence="1" type="ORF">Sangu_1433000</name>
</gene>
<protein>
    <submittedName>
        <fullName evidence="1">Uncharacterized protein</fullName>
    </submittedName>
</protein>
<evidence type="ECO:0000313" key="1">
    <source>
        <dbReference type="EMBL" id="KAL0339109.1"/>
    </source>
</evidence>
<organism evidence="1">
    <name type="scientific">Sesamum angustifolium</name>
    <dbReference type="NCBI Taxonomy" id="2727405"/>
    <lineage>
        <taxon>Eukaryota</taxon>
        <taxon>Viridiplantae</taxon>
        <taxon>Streptophyta</taxon>
        <taxon>Embryophyta</taxon>
        <taxon>Tracheophyta</taxon>
        <taxon>Spermatophyta</taxon>
        <taxon>Magnoliopsida</taxon>
        <taxon>eudicotyledons</taxon>
        <taxon>Gunneridae</taxon>
        <taxon>Pentapetalae</taxon>
        <taxon>asterids</taxon>
        <taxon>lamiids</taxon>
        <taxon>Lamiales</taxon>
        <taxon>Pedaliaceae</taxon>
        <taxon>Sesamum</taxon>
    </lineage>
</organism>
<dbReference type="EMBL" id="JACGWK010000008">
    <property type="protein sequence ID" value="KAL0339109.1"/>
    <property type="molecule type" value="Genomic_DNA"/>
</dbReference>
<accession>A0AAW2N6C5</accession>
<dbReference type="AlphaFoldDB" id="A0AAW2N6C5"/>
<proteinExistence type="predicted"/>
<name>A0AAW2N6C5_9LAMI</name>
<reference evidence="1" key="2">
    <citation type="journal article" date="2024" name="Plant">
        <title>Genomic evolution and insights into agronomic trait innovations of Sesamum species.</title>
        <authorList>
            <person name="Miao H."/>
            <person name="Wang L."/>
            <person name="Qu L."/>
            <person name="Liu H."/>
            <person name="Sun Y."/>
            <person name="Le M."/>
            <person name="Wang Q."/>
            <person name="Wei S."/>
            <person name="Zheng Y."/>
            <person name="Lin W."/>
            <person name="Duan Y."/>
            <person name="Cao H."/>
            <person name="Xiong S."/>
            <person name="Wang X."/>
            <person name="Wei L."/>
            <person name="Li C."/>
            <person name="Ma Q."/>
            <person name="Ju M."/>
            <person name="Zhao R."/>
            <person name="Li G."/>
            <person name="Mu C."/>
            <person name="Tian Q."/>
            <person name="Mei H."/>
            <person name="Zhang T."/>
            <person name="Gao T."/>
            <person name="Zhang H."/>
        </authorList>
    </citation>
    <scope>NUCLEOTIDE SEQUENCE</scope>
    <source>
        <strain evidence="1">G01</strain>
    </source>
</reference>